<organism evidence="2 3">
    <name type="scientific">Lichenicola cladoniae</name>
    <dbReference type="NCBI Taxonomy" id="1484109"/>
    <lineage>
        <taxon>Bacteria</taxon>
        <taxon>Pseudomonadati</taxon>
        <taxon>Pseudomonadota</taxon>
        <taxon>Alphaproteobacteria</taxon>
        <taxon>Acetobacterales</taxon>
        <taxon>Acetobacteraceae</taxon>
        <taxon>Lichenicola</taxon>
    </lineage>
</organism>
<accession>A0A6M8HT32</accession>
<evidence type="ECO:0000313" key="3">
    <source>
        <dbReference type="Proteomes" id="UP000500767"/>
    </source>
</evidence>
<sequence>MTGHLDLLVSGEFTPNTRSRGHVGNRRRLWLAGAAIAGLSIGGAGAFGPRWLHSVKSPLANPATTPSTAVRMR</sequence>
<proteinExistence type="predicted"/>
<protein>
    <submittedName>
        <fullName evidence="2">Uncharacterized protein</fullName>
    </submittedName>
</protein>
<keyword evidence="3" id="KW-1185">Reference proteome</keyword>
<keyword evidence="1" id="KW-0472">Membrane</keyword>
<dbReference type="KEGG" id="lck:HN018_18015"/>
<reference evidence="2 3" key="1">
    <citation type="journal article" date="2014" name="World J. Microbiol. Biotechnol.">
        <title>Biodiversity and physiological characteristics of Antarctic and Arctic lichens-associated bacteria.</title>
        <authorList>
            <person name="Lee Y.M."/>
            <person name="Kim E.H."/>
            <person name="Lee H.K."/>
            <person name="Hong S.G."/>
        </authorList>
    </citation>
    <scope>NUCLEOTIDE SEQUENCE [LARGE SCALE GENOMIC DNA]</scope>
    <source>
        <strain evidence="2 3">PAMC 26569</strain>
    </source>
</reference>
<dbReference type="Proteomes" id="UP000500767">
    <property type="component" value="Chromosome"/>
</dbReference>
<feature type="transmembrane region" description="Helical" evidence="1">
    <location>
        <begin position="29"/>
        <end position="48"/>
    </location>
</feature>
<dbReference type="EMBL" id="CP053708">
    <property type="protein sequence ID" value="QKE91674.1"/>
    <property type="molecule type" value="Genomic_DNA"/>
</dbReference>
<dbReference type="RefSeq" id="WP_171835293.1">
    <property type="nucleotide sequence ID" value="NZ_CP053708.1"/>
</dbReference>
<keyword evidence="1" id="KW-1133">Transmembrane helix</keyword>
<gene>
    <name evidence="2" type="ORF">HN018_18015</name>
</gene>
<dbReference type="AlphaFoldDB" id="A0A6M8HT32"/>
<evidence type="ECO:0000313" key="2">
    <source>
        <dbReference type="EMBL" id="QKE91674.1"/>
    </source>
</evidence>
<name>A0A6M8HT32_9PROT</name>
<evidence type="ECO:0000256" key="1">
    <source>
        <dbReference type="SAM" id="Phobius"/>
    </source>
</evidence>
<keyword evidence="1" id="KW-0812">Transmembrane</keyword>